<evidence type="ECO:0000259" key="2">
    <source>
        <dbReference type="Pfam" id="PF07261"/>
    </source>
</evidence>
<dbReference type="STRING" id="679192.HMPREF9013_0778"/>
<dbReference type="AlphaFoldDB" id="D2MM09"/>
<dbReference type="InterPro" id="IPR053843">
    <property type="entry name" value="DnaD_N"/>
</dbReference>
<dbReference type="InterPro" id="IPR036388">
    <property type="entry name" value="WH-like_DNA-bd_sf"/>
</dbReference>
<dbReference type="InterPro" id="IPR034829">
    <property type="entry name" value="DnaD-like_sf"/>
</dbReference>
<accession>D2MM09</accession>
<gene>
    <name evidence="4" type="ORF">HMPREF9013_0778</name>
</gene>
<dbReference type="InterPro" id="IPR006343">
    <property type="entry name" value="DnaB/C_C"/>
</dbReference>
<dbReference type="Proteomes" id="UP000005017">
    <property type="component" value="Unassembled WGS sequence"/>
</dbReference>
<dbReference type="NCBIfam" id="TIGR01446">
    <property type="entry name" value="DnaD_dom"/>
    <property type="match status" value="1"/>
</dbReference>
<dbReference type="InterPro" id="IPR036390">
    <property type="entry name" value="WH_DNA-bd_sf"/>
</dbReference>
<feature type="domain" description="DnaB/C C-terminal" evidence="2">
    <location>
        <begin position="105"/>
        <end position="167"/>
    </location>
</feature>
<dbReference type="Pfam" id="PF21984">
    <property type="entry name" value="DnaD_N"/>
    <property type="match status" value="1"/>
</dbReference>
<dbReference type="SUPFAM" id="SSF158499">
    <property type="entry name" value="DnaD domain-like"/>
    <property type="match status" value="1"/>
</dbReference>
<protein>
    <submittedName>
        <fullName evidence="4">DnaD domain protein</fullName>
    </submittedName>
</protein>
<dbReference type="PANTHER" id="PTHR37293:SF5">
    <property type="entry name" value="DNA REPLICATION PROTEIN"/>
    <property type="match status" value="1"/>
</dbReference>
<comment type="similarity">
    <text evidence="1">Belongs to the DnaB/DnaD family.</text>
</comment>
<dbReference type="RefSeq" id="WP_006626430.1">
    <property type="nucleotide sequence ID" value="NZ_ADFR01000002.1"/>
</dbReference>
<reference evidence="5" key="1">
    <citation type="submission" date="2009-12" db="EMBL/GenBank/DDBJ databases">
        <title>Sequence of Clostridiales genomosp. BVAB3 str. UPII9-5.</title>
        <authorList>
            <person name="Madupu R."/>
            <person name="Durkin A.S."/>
            <person name="Torralba M."/>
            <person name="Methe B."/>
            <person name="Sutton G.G."/>
            <person name="Strausberg R.L."/>
            <person name="Nelson K.E."/>
        </authorList>
    </citation>
    <scope>NUCLEOTIDE SEQUENCE [LARGE SCALE GENOMIC DNA]</scope>
    <source>
        <strain evidence="5">W1219</strain>
    </source>
</reference>
<name>D2MM09_9FIRM</name>
<evidence type="ECO:0000256" key="1">
    <source>
        <dbReference type="ARBA" id="ARBA00093462"/>
    </source>
</evidence>
<dbReference type="Gene3D" id="1.10.10.630">
    <property type="entry name" value="DnaD domain-like"/>
    <property type="match status" value="1"/>
</dbReference>
<organism evidence="4 5">
    <name type="scientific">Bulleidia extructa W1219</name>
    <dbReference type="NCBI Taxonomy" id="679192"/>
    <lineage>
        <taxon>Bacteria</taxon>
        <taxon>Bacillati</taxon>
        <taxon>Bacillota</taxon>
        <taxon>Erysipelotrichia</taxon>
        <taxon>Erysipelotrichales</taxon>
        <taxon>Erysipelotrichaceae</taxon>
        <taxon>Bulleidia</taxon>
    </lineage>
</organism>
<feature type="domain" description="DnaD N-terminal" evidence="3">
    <location>
        <begin position="15"/>
        <end position="80"/>
    </location>
</feature>
<evidence type="ECO:0000313" key="4">
    <source>
        <dbReference type="EMBL" id="EFC06085.1"/>
    </source>
</evidence>
<proteinExistence type="inferred from homology"/>
<keyword evidence="5" id="KW-1185">Reference proteome</keyword>
<dbReference type="eggNOG" id="COG3935">
    <property type="taxonomic scope" value="Bacteria"/>
</dbReference>
<dbReference type="Pfam" id="PF07261">
    <property type="entry name" value="DnaB_2"/>
    <property type="match status" value="1"/>
</dbReference>
<comment type="caution">
    <text evidence="4">The sequence shown here is derived from an EMBL/GenBank/DDBJ whole genome shotgun (WGS) entry which is preliminary data.</text>
</comment>
<sequence length="176" mass="20859">MEWYEQPYFHHRDWILSHLEEFQLSEKEILLILVLDFFNEHSQLISLSQLSQKLGESESEVEKQLSSLLEKGYLEIRSSKTGPVFDLKGLFLHDRQEVEIKSDLFSIFDQNFNRPLSSTELQKLSDWQKKYDVKVILWALREALINEKVSFPYIETCILSAYADSVKLKEILEDQR</sequence>
<evidence type="ECO:0000313" key="5">
    <source>
        <dbReference type="Proteomes" id="UP000005017"/>
    </source>
</evidence>
<dbReference type="InterPro" id="IPR053162">
    <property type="entry name" value="DnaD"/>
</dbReference>
<dbReference type="OrthoDB" id="9770238at2"/>
<dbReference type="SUPFAM" id="SSF46785">
    <property type="entry name" value="Winged helix' DNA-binding domain"/>
    <property type="match status" value="1"/>
</dbReference>
<dbReference type="PANTHER" id="PTHR37293">
    <property type="entry name" value="PHAGE REPLICATION PROTEIN-RELATED"/>
    <property type="match status" value="1"/>
</dbReference>
<evidence type="ECO:0000259" key="3">
    <source>
        <dbReference type="Pfam" id="PF21984"/>
    </source>
</evidence>
<dbReference type="Gene3D" id="1.10.10.10">
    <property type="entry name" value="Winged helix-like DNA-binding domain superfamily/Winged helix DNA-binding domain"/>
    <property type="match status" value="1"/>
</dbReference>
<dbReference type="EMBL" id="ADFR01000002">
    <property type="protein sequence ID" value="EFC06085.1"/>
    <property type="molecule type" value="Genomic_DNA"/>
</dbReference>